<feature type="transmembrane region" description="Helical" evidence="10">
    <location>
        <begin position="117"/>
        <end position="137"/>
    </location>
</feature>
<dbReference type="InterPro" id="IPR019365">
    <property type="entry name" value="TVP18/Ca-channel_flower"/>
</dbReference>
<dbReference type="GO" id="GO:0000139">
    <property type="term" value="C:Golgi membrane"/>
    <property type="evidence" value="ECO:0007669"/>
    <property type="project" value="UniProtKB-SubCell"/>
</dbReference>
<evidence type="ECO:0000313" key="12">
    <source>
        <dbReference type="Proteomes" id="UP000094236"/>
    </source>
</evidence>
<protein>
    <recommendedName>
        <fullName evidence="4">Golgi apparatus membrane protein TVP18</fullName>
    </recommendedName>
    <alternativeName>
        <fullName evidence="5">Golgi apparatus membrane protein tvp18</fullName>
    </alternativeName>
</protein>
<feature type="transmembrane region" description="Helical" evidence="10">
    <location>
        <begin position="51"/>
        <end position="73"/>
    </location>
</feature>
<gene>
    <name evidence="11" type="ORF">PACTADRAFT_50670</name>
</gene>
<dbReference type="GO" id="GO:0016192">
    <property type="term" value="P:vesicle-mediated transport"/>
    <property type="evidence" value="ECO:0007669"/>
    <property type="project" value="EnsemblFungi"/>
</dbReference>
<evidence type="ECO:0000256" key="6">
    <source>
        <dbReference type="ARBA" id="ARBA00022692"/>
    </source>
</evidence>
<evidence type="ECO:0000256" key="4">
    <source>
        <dbReference type="ARBA" id="ARBA00013563"/>
    </source>
</evidence>
<keyword evidence="8" id="KW-0333">Golgi apparatus</keyword>
<comment type="subcellular location">
    <subcellularLocation>
        <location evidence="2">Golgi apparatus membrane</location>
        <topology evidence="2">Multi-pass membrane protein</topology>
    </subcellularLocation>
</comment>
<dbReference type="PANTHER" id="PTHR13314">
    <property type="entry name" value="CALCIUM CHANNEL FLOWER HOMOLOG"/>
    <property type="match status" value="1"/>
</dbReference>
<dbReference type="SMART" id="SM01077">
    <property type="entry name" value="Cg6151-P"/>
    <property type="match status" value="1"/>
</dbReference>
<evidence type="ECO:0000256" key="7">
    <source>
        <dbReference type="ARBA" id="ARBA00022989"/>
    </source>
</evidence>
<evidence type="ECO:0000256" key="10">
    <source>
        <dbReference type="SAM" id="Phobius"/>
    </source>
</evidence>
<name>A0A1E4TST8_PACTA</name>
<evidence type="ECO:0000256" key="1">
    <source>
        <dbReference type="ARBA" id="ARBA00003246"/>
    </source>
</evidence>
<evidence type="ECO:0000256" key="3">
    <source>
        <dbReference type="ARBA" id="ARBA00005738"/>
    </source>
</evidence>
<keyword evidence="9 10" id="KW-0472">Membrane</keyword>
<dbReference type="STRING" id="669874.A0A1E4TST8"/>
<evidence type="ECO:0000256" key="5">
    <source>
        <dbReference type="ARBA" id="ARBA00020655"/>
    </source>
</evidence>
<evidence type="ECO:0000313" key="11">
    <source>
        <dbReference type="EMBL" id="ODV94810.1"/>
    </source>
</evidence>
<dbReference type="Pfam" id="PF10233">
    <property type="entry name" value="Cg6151-P"/>
    <property type="match status" value="1"/>
</dbReference>
<evidence type="ECO:0000256" key="9">
    <source>
        <dbReference type="ARBA" id="ARBA00023136"/>
    </source>
</evidence>
<dbReference type="PANTHER" id="PTHR13314:SF2">
    <property type="entry name" value="CALCIUM CHANNEL FLOWER HOMOLOG"/>
    <property type="match status" value="1"/>
</dbReference>
<keyword evidence="6 10" id="KW-0812">Transmembrane</keyword>
<dbReference type="AlphaFoldDB" id="A0A1E4TST8"/>
<dbReference type="EMBL" id="KV454015">
    <property type="protein sequence ID" value="ODV94810.1"/>
    <property type="molecule type" value="Genomic_DNA"/>
</dbReference>
<sequence length="165" mass="18495">MALKDFFNVSGFGEDFRSRNFSIYGQWTGIVSIFICLIFGIVNIFHFSWVILFSVFAIVQGLILIFVELPFLLKICPLSDNFINFIKGFNKNWPRTIFYGLMSLIQFLSLTAAVTSLLVPAITLAIAFIFYGIAAVFNQDFANSNVVGGLNTDQLPSEAVVRQIL</sequence>
<evidence type="ECO:0000256" key="2">
    <source>
        <dbReference type="ARBA" id="ARBA00004653"/>
    </source>
</evidence>
<reference evidence="12" key="1">
    <citation type="submission" date="2016-05" db="EMBL/GenBank/DDBJ databases">
        <title>Comparative genomics of biotechnologically important yeasts.</title>
        <authorList>
            <consortium name="DOE Joint Genome Institute"/>
            <person name="Riley R."/>
            <person name="Haridas S."/>
            <person name="Wolfe K.H."/>
            <person name="Lopes M.R."/>
            <person name="Hittinger C.T."/>
            <person name="Goker M."/>
            <person name="Salamov A."/>
            <person name="Wisecaver J."/>
            <person name="Long T.M."/>
            <person name="Aerts A.L."/>
            <person name="Barry K."/>
            <person name="Choi C."/>
            <person name="Clum A."/>
            <person name="Coughlan A.Y."/>
            <person name="Deshpande S."/>
            <person name="Douglass A.P."/>
            <person name="Hanson S.J."/>
            <person name="Klenk H.-P."/>
            <person name="Labutti K."/>
            <person name="Lapidus A."/>
            <person name="Lindquist E."/>
            <person name="Lipzen A."/>
            <person name="Meier-Kolthoff J.P."/>
            <person name="Ohm R.A."/>
            <person name="Otillar R.P."/>
            <person name="Pangilinan J."/>
            <person name="Peng Y."/>
            <person name="Rokas A."/>
            <person name="Rosa C.A."/>
            <person name="Scheuner C."/>
            <person name="Sibirny A.A."/>
            <person name="Slot J.C."/>
            <person name="Stielow J.B."/>
            <person name="Sun H."/>
            <person name="Kurtzman C.P."/>
            <person name="Blackwell M."/>
            <person name="Grigoriev I.V."/>
            <person name="Jeffries T.W."/>
        </authorList>
    </citation>
    <scope>NUCLEOTIDE SEQUENCE [LARGE SCALE GENOMIC DNA]</scope>
    <source>
        <strain evidence="12">NRRL Y-2460</strain>
    </source>
</reference>
<dbReference type="Proteomes" id="UP000094236">
    <property type="component" value="Unassembled WGS sequence"/>
</dbReference>
<comment type="similarity">
    <text evidence="3">Belongs to the TVP18 family.</text>
</comment>
<feature type="transmembrane region" description="Helical" evidence="10">
    <location>
        <begin position="21"/>
        <end position="45"/>
    </location>
</feature>
<proteinExistence type="inferred from homology"/>
<accession>A0A1E4TST8</accession>
<comment type="function">
    <text evidence="1">Golgi membrane protein involved in vesicular trafficking.</text>
</comment>
<keyword evidence="12" id="KW-1185">Reference proteome</keyword>
<dbReference type="OrthoDB" id="5591789at2759"/>
<organism evidence="11 12">
    <name type="scientific">Pachysolen tannophilus NRRL Y-2460</name>
    <dbReference type="NCBI Taxonomy" id="669874"/>
    <lineage>
        <taxon>Eukaryota</taxon>
        <taxon>Fungi</taxon>
        <taxon>Dikarya</taxon>
        <taxon>Ascomycota</taxon>
        <taxon>Saccharomycotina</taxon>
        <taxon>Pichiomycetes</taxon>
        <taxon>Pachysolenaceae</taxon>
        <taxon>Pachysolen</taxon>
    </lineage>
</organism>
<evidence type="ECO:0000256" key="8">
    <source>
        <dbReference type="ARBA" id="ARBA00023034"/>
    </source>
</evidence>
<keyword evidence="7 10" id="KW-1133">Transmembrane helix</keyword>